<name>A0A9P7N5V9_9HYPO</name>
<organism evidence="2 3">
    <name type="scientific">Claviceps pusilla</name>
    <dbReference type="NCBI Taxonomy" id="123648"/>
    <lineage>
        <taxon>Eukaryota</taxon>
        <taxon>Fungi</taxon>
        <taxon>Dikarya</taxon>
        <taxon>Ascomycota</taxon>
        <taxon>Pezizomycotina</taxon>
        <taxon>Sordariomycetes</taxon>
        <taxon>Hypocreomycetidae</taxon>
        <taxon>Hypocreales</taxon>
        <taxon>Clavicipitaceae</taxon>
        <taxon>Claviceps</taxon>
    </lineage>
</organism>
<sequence length="136" mass="15391">MAATTPRDDALYFFILVLPRASPMAWVRDMKRRDGLDHARAHGDGRGAETDSPVSAQAFNVGFDDAAQDRRAALCALRDKAQGRHRLVRERKCPFLGRWGLMQVFRIITRDEGRKSQSHPGQHPGRHVRMSCKLRG</sequence>
<dbReference type="AlphaFoldDB" id="A0A9P7N5V9"/>
<protein>
    <submittedName>
        <fullName evidence="2">Uncharacterized protein</fullName>
    </submittedName>
</protein>
<feature type="compositionally biased region" description="Basic residues" evidence="1">
    <location>
        <begin position="124"/>
        <end position="136"/>
    </location>
</feature>
<evidence type="ECO:0000313" key="3">
    <source>
        <dbReference type="Proteomes" id="UP000748025"/>
    </source>
</evidence>
<dbReference type="EMBL" id="SRPW01001987">
    <property type="protein sequence ID" value="KAG5997106.1"/>
    <property type="molecule type" value="Genomic_DNA"/>
</dbReference>
<feature type="region of interest" description="Disordered" evidence="1">
    <location>
        <begin position="112"/>
        <end position="136"/>
    </location>
</feature>
<evidence type="ECO:0000313" key="2">
    <source>
        <dbReference type="EMBL" id="KAG5997106.1"/>
    </source>
</evidence>
<accession>A0A9P7N5V9</accession>
<evidence type="ECO:0000256" key="1">
    <source>
        <dbReference type="SAM" id="MobiDB-lite"/>
    </source>
</evidence>
<keyword evidence="3" id="KW-1185">Reference proteome</keyword>
<proteinExistence type="predicted"/>
<comment type="caution">
    <text evidence="2">The sequence shown here is derived from an EMBL/GenBank/DDBJ whole genome shotgun (WGS) entry which is preliminary data.</text>
</comment>
<reference evidence="2" key="1">
    <citation type="journal article" date="2020" name="bioRxiv">
        <title>Whole genome comparisons of ergot fungi reveals the divergence and evolution of species within the genus Claviceps are the result of varying mechanisms driving genome evolution and host range expansion.</title>
        <authorList>
            <person name="Wyka S.A."/>
            <person name="Mondo S.J."/>
            <person name="Liu M."/>
            <person name="Dettman J."/>
            <person name="Nalam V."/>
            <person name="Broders K.D."/>
        </authorList>
    </citation>
    <scope>NUCLEOTIDE SEQUENCE</scope>
    <source>
        <strain evidence="2">CCC 602</strain>
    </source>
</reference>
<dbReference type="Proteomes" id="UP000748025">
    <property type="component" value="Unassembled WGS sequence"/>
</dbReference>
<gene>
    <name evidence="2" type="ORF">E4U43_002721</name>
</gene>